<dbReference type="GO" id="GO:0005829">
    <property type="term" value="C:cytosol"/>
    <property type="evidence" value="ECO:0007669"/>
    <property type="project" value="TreeGrafter"/>
</dbReference>
<keyword evidence="6" id="KW-1185">Reference proteome</keyword>
<feature type="domain" description="HTH araC/xylS-type" evidence="4">
    <location>
        <begin position="249"/>
        <end position="347"/>
    </location>
</feature>
<dbReference type="InterPro" id="IPR032687">
    <property type="entry name" value="AraC-type_N"/>
</dbReference>
<dbReference type="PANTHER" id="PTHR47894:SF4">
    <property type="entry name" value="HTH-TYPE TRANSCRIPTIONAL REGULATOR GADX"/>
    <property type="match status" value="1"/>
</dbReference>
<dbReference type="Pfam" id="PF12625">
    <property type="entry name" value="Arabinose_bd"/>
    <property type="match status" value="1"/>
</dbReference>
<dbReference type="InterPro" id="IPR009057">
    <property type="entry name" value="Homeodomain-like_sf"/>
</dbReference>
<dbReference type="KEGG" id="aace:A0U92_03895"/>
<keyword evidence="1" id="KW-0805">Transcription regulation</keyword>
<organism evidence="5 6">
    <name type="scientific">Acetobacter aceti</name>
    <dbReference type="NCBI Taxonomy" id="435"/>
    <lineage>
        <taxon>Bacteria</taxon>
        <taxon>Pseudomonadati</taxon>
        <taxon>Pseudomonadota</taxon>
        <taxon>Alphaproteobacteria</taxon>
        <taxon>Acetobacterales</taxon>
        <taxon>Acetobacteraceae</taxon>
        <taxon>Acetobacter</taxon>
        <taxon>Acetobacter subgen. Acetobacter</taxon>
    </lineage>
</organism>
<dbReference type="EMBL" id="CP014692">
    <property type="protein sequence ID" value="AQS86246.1"/>
    <property type="molecule type" value="Genomic_DNA"/>
</dbReference>
<sequence>MTRLPTQGHSSPPTSSTTVLASVVYGLDAFIARLGAQPVDVFSQCGLEGRLSSTPSETVLLGAYCRTLDYAASKTATANFGLWFGHQFEPRRLGMLGYAALSSSVLGDALDNLAAFFPIHQDNSIVTHSRQGETARLDYDVGDPLLHDHRQDAELTLAVLCNIIRDACGENWSPATVHFRNRAPSCTDEHEKVFGCKVLFGQETNSILFPATNLTTPMPAADGLLFSAIKDGLLQIQAHKQSVEQDFLLQVRRVILDLLPHGQPSITQVAERLGCPYWTLQRRLAASGFTHRLLVEDVRRQHALKYLRNGEHSVSQTAFLLGYSEGSAFTRAFTRWHGCSPRSWQGLDRA</sequence>
<evidence type="ECO:0000313" key="5">
    <source>
        <dbReference type="EMBL" id="AQS86246.1"/>
    </source>
</evidence>
<accession>A0A1U9KKH7</accession>
<dbReference type="eggNOG" id="COG2207">
    <property type="taxonomic scope" value="Bacteria"/>
</dbReference>
<protein>
    <submittedName>
        <fullName evidence="5">AraC family transcriptional regulator</fullName>
    </submittedName>
</protein>
<gene>
    <name evidence="5" type="ORF">A0U92_03895</name>
</gene>
<dbReference type="OrthoDB" id="9805730at2"/>
<dbReference type="PROSITE" id="PS01124">
    <property type="entry name" value="HTH_ARAC_FAMILY_2"/>
    <property type="match status" value="1"/>
</dbReference>
<reference evidence="5 6" key="1">
    <citation type="submission" date="2016-03" db="EMBL/GenBank/DDBJ databases">
        <title>Acetic acid bacteria sequencing.</title>
        <authorList>
            <person name="Brandt J."/>
            <person name="Jakob F."/>
            <person name="Vogel R.F."/>
        </authorList>
    </citation>
    <scope>NUCLEOTIDE SEQUENCE [LARGE SCALE GENOMIC DNA]</scope>
    <source>
        <strain evidence="5 6">TMW2.1153</strain>
    </source>
</reference>
<proteinExistence type="predicted"/>
<dbReference type="STRING" id="435.A0U92_03895"/>
<keyword evidence="3" id="KW-0804">Transcription</keyword>
<dbReference type="Proteomes" id="UP000188937">
    <property type="component" value="Chromosome"/>
</dbReference>
<dbReference type="InterPro" id="IPR018060">
    <property type="entry name" value="HTH_AraC"/>
</dbReference>
<dbReference type="Gene3D" id="1.10.10.60">
    <property type="entry name" value="Homeodomain-like"/>
    <property type="match status" value="1"/>
</dbReference>
<dbReference type="SUPFAM" id="SSF46689">
    <property type="entry name" value="Homeodomain-like"/>
    <property type="match status" value="1"/>
</dbReference>
<name>A0A1U9KKH7_ACEAC</name>
<evidence type="ECO:0000313" key="6">
    <source>
        <dbReference type="Proteomes" id="UP000188937"/>
    </source>
</evidence>
<evidence type="ECO:0000256" key="2">
    <source>
        <dbReference type="ARBA" id="ARBA00023125"/>
    </source>
</evidence>
<dbReference type="Pfam" id="PF12833">
    <property type="entry name" value="HTH_18"/>
    <property type="match status" value="1"/>
</dbReference>
<evidence type="ECO:0000259" key="4">
    <source>
        <dbReference type="PROSITE" id="PS01124"/>
    </source>
</evidence>
<dbReference type="AlphaFoldDB" id="A0A1U9KKH7"/>
<evidence type="ECO:0000256" key="3">
    <source>
        <dbReference type="ARBA" id="ARBA00023163"/>
    </source>
</evidence>
<dbReference type="GO" id="GO:0000976">
    <property type="term" value="F:transcription cis-regulatory region binding"/>
    <property type="evidence" value="ECO:0007669"/>
    <property type="project" value="TreeGrafter"/>
</dbReference>
<dbReference type="RefSeq" id="WP_077814237.1">
    <property type="nucleotide sequence ID" value="NZ_CP014692.1"/>
</dbReference>
<dbReference type="PANTHER" id="PTHR47894">
    <property type="entry name" value="HTH-TYPE TRANSCRIPTIONAL REGULATOR GADX"/>
    <property type="match status" value="1"/>
</dbReference>
<keyword evidence="2" id="KW-0238">DNA-binding</keyword>
<evidence type="ECO:0000256" key="1">
    <source>
        <dbReference type="ARBA" id="ARBA00023015"/>
    </source>
</evidence>
<dbReference type="SMART" id="SM00342">
    <property type="entry name" value="HTH_ARAC"/>
    <property type="match status" value="1"/>
</dbReference>
<dbReference type="GO" id="GO:0003700">
    <property type="term" value="F:DNA-binding transcription factor activity"/>
    <property type="evidence" value="ECO:0007669"/>
    <property type="project" value="InterPro"/>
</dbReference>